<feature type="transmembrane region" description="Helical" evidence="1">
    <location>
        <begin position="6"/>
        <end position="25"/>
    </location>
</feature>
<evidence type="ECO:0000256" key="1">
    <source>
        <dbReference type="SAM" id="Phobius"/>
    </source>
</evidence>
<protein>
    <submittedName>
        <fullName evidence="2">Uncharacterized protein</fullName>
    </submittedName>
</protein>
<dbReference type="AlphaFoldDB" id="A0A5D0XTR3"/>
<feature type="transmembrane region" description="Helical" evidence="1">
    <location>
        <begin position="376"/>
        <end position="398"/>
    </location>
</feature>
<feature type="transmembrane region" description="Helical" evidence="1">
    <location>
        <begin position="132"/>
        <end position="157"/>
    </location>
</feature>
<evidence type="ECO:0000313" key="3">
    <source>
        <dbReference type="Proteomes" id="UP000323410"/>
    </source>
</evidence>
<reference evidence="2 3" key="1">
    <citation type="submission" date="2019-08" db="EMBL/GenBank/DDBJ databases">
        <title>Genone of Arthrobacter echini P9.</title>
        <authorList>
            <person name="Bowman J.P."/>
        </authorList>
    </citation>
    <scope>NUCLEOTIDE SEQUENCE [LARGE SCALE GENOMIC DNA]</scope>
    <source>
        <strain evidence="2 3">P9</strain>
    </source>
</reference>
<accession>A0A5D0XTR3</accession>
<comment type="caution">
    <text evidence="2">The sequence shown here is derived from an EMBL/GenBank/DDBJ whole genome shotgun (WGS) entry which is preliminary data.</text>
</comment>
<keyword evidence="1" id="KW-0812">Transmembrane</keyword>
<proteinExistence type="predicted"/>
<dbReference type="Proteomes" id="UP000323410">
    <property type="component" value="Unassembled WGS sequence"/>
</dbReference>
<feature type="transmembrane region" description="Helical" evidence="1">
    <location>
        <begin position="336"/>
        <end position="355"/>
    </location>
</feature>
<feature type="transmembrane region" description="Helical" evidence="1">
    <location>
        <begin position="310"/>
        <end position="330"/>
    </location>
</feature>
<dbReference type="EMBL" id="VSLD01000001">
    <property type="protein sequence ID" value="TYD00058.1"/>
    <property type="molecule type" value="Genomic_DNA"/>
</dbReference>
<keyword evidence="3" id="KW-1185">Reference proteome</keyword>
<feature type="transmembrane region" description="Helical" evidence="1">
    <location>
        <begin position="410"/>
        <end position="430"/>
    </location>
</feature>
<dbReference type="RefSeq" id="WP_148599365.1">
    <property type="nucleotide sequence ID" value="NZ_VSLD01000001.1"/>
</dbReference>
<organism evidence="2 3">
    <name type="scientific">Arthrobacter echini</name>
    <dbReference type="NCBI Taxonomy" id="1529066"/>
    <lineage>
        <taxon>Bacteria</taxon>
        <taxon>Bacillati</taxon>
        <taxon>Actinomycetota</taxon>
        <taxon>Actinomycetes</taxon>
        <taxon>Micrococcales</taxon>
        <taxon>Micrococcaceae</taxon>
        <taxon>Arthrobacter</taxon>
    </lineage>
</organism>
<feature type="transmembrane region" description="Helical" evidence="1">
    <location>
        <begin position="92"/>
        <end position="112"/>
    </location>
</feature>
<feature type="transmembrane region" description="Helical" evidence="1">
    <location>
        <begin position="177"/>
        <end position="202"/>
    </location>
</feature>
<keyword evidence="1" id="KW-1133">Transmembrane helix</keyword>
<dbReference type="OrthoDB" id="4940472at2"/>
<feature type="transmembrane region" description="Helical" evidence="1">
    <location>
        <begin position="450"/>
        <end position="472"/>
    </location>
</feature>
<name>A0A5D0XTR3_9MICC</name>
<feature type="transmembrane region" description="Helical" evidence="1">
    <location>
        <begin position="226"/>
        <end position="245"/>
    </location>
</feature>
<keyword evidence="1" id="KW-0472">Membrane</keyword>
<evidence type="ECO:0000313" key="2">
    <source>
        <dbReference type="EMBL" id="TYD00058.1"/>
    </source>
</evidence>
<feature type="transmembrane region" description="Helical" evidence="1">
    <location>
        <begin position="46"/>
        <end position="65"/>
    </location>
</feature>
<feature type="transmembrane region" description="Helical" evidence="1">
    <location>
        <begin position="257"/>
        <end position="275"/>
    </location>
</feature>
<sequence>MATTGSVAATGVNLLIGALLVYAVLRLTLRTGRSETLPMRAARRHAMVAALLALAVGGVLGSPPLHELATPWPSASGAARGAVFSRDLTDTLTPLLSIVGIYLIAQFTGPRCAGDHDADRMARHVREYLPRYLTASTGVLVLVGFAAIALTVPVSPIDPQDAPVEGFAPSVSRVPGPYFASIAGISYTTLIVGVVLTLQVIVRRRPVSTLTEVEDIIMRGVFVNRLLRTTALVTVLVVGACLQFAAPPSAGPAWDPLRVGVGLLSVATLLMVVAARPRFEPPHLYDGDQPPAPAGSLPRARSVVGSGQRIGYAVWCLGVVPLLFSLGMPLGGPLQLGMLTVAYLAFLGVQLWAELILLRNHGLPSDPRTAPRPPALLLLIMVPALAVVLGAAWLALWVGTLPGASTQPALWWASYGLLLSGSVAVLSLTLTRPRLRLAPELGDRSLRAAVAARTLVMTISGMLALAAFVLAGNRAALVPDGAGVAPYPPGSGQLDTLVIALFLAAVVVAVLPVRSPGARRPVAPEQVSAS</sequence>
<gene>
    <name evidence="2" type="ORF">FQ377_00890</name>
</gene>
<feature type="transmembrane region" description="Helical" evidence="1">
    <location>
        <begin position="492"/>
        <end position="511"/>
    </location>
</feature>